<organism evidence="3 4">
    <name type="scientific">Candidatus Thiomargarita nelsonii</name>
    <dbReference type="NCBI Taxonomy" id="1003181"/>
    <lineage>
        <taxon>Bacteria</taxon>
        <taxon>Pseudomonadati</taxon>
        <taxon>Pseudomonadota</taxon>
        <taxon>Gammaproteobacteria</taxon>
        <taxon>Thiotrichales</taxon>
        <taxon>Thiotrichaceae</taxon>
        <taxon>Thiomargarita</taxon>
    </lineage>
</organism>
<name>A0A4E0QJV9_9GAMM</name>
<keyword evidence="4" id="KW-1185">Reference proteome</keyword>
<evidence type="ECO:0000256" key="1">
    <source>
        <dbReference type="SAM" id="MobiDB-lite"/>
    </source>
</evidence>
<feature type="region of interest" description="Disordered" evidence="1">
    <location>
        <begin position="70"/>
        <end position="97"/>
    </location>
</feature>
<evidence type="ECO:0000313" key="3">
    <source>
        <dbReference type="EMBL" id="TGN99899.1"/>
    </source>
</evidence>
<evidence type="ECO:0000256" key="2">
    <source>
        <dbReference type="SAM" id="SignalP"/>
    </source>
</evidence>
<dbReference type="EMBL" id="JSZA02000270">
    <property type="protein sequence ID" value="TGN99899.1"/>
    <property type="molecule type" value="Genomic_DNA"/>
</dbReference>
<protein>
    <recommendedName>
        <fullName evidence="5">Secreted protein</fullName>
    </recommendedName>
</protein>
<sequence length="126" mass="13832">MRLINFVGVTSVIFAMLALPMASAETSADKMIDAGVGLLGGIIGGRPGTVVGKKAGPVIRKGTQEHLINKPMRSFLKDQRADNRRQSESNSKLFKSGSISRKGYDKLRSINRAINKDIDRLEKKYK</sequence>
<feature type="chain" id="PRO_5020041133" description="Secreted protein" evidence="2">
    <location>
        <begin position="25"/>
        <end position="126"/>
    </location>
</feature>
<feature type="signal peptide" evidence="2">
    <location>
        <begin position="1"/>
        <end position="24"/>
    </location>
</feature>
<evidence type="ECO:0008006" key="5">
    <source>
        <dbReference type="Google" id="ProtNLM"/>
    </source>
</evidence>
<reference evidence="3 4" key="1">
    <citation type="journal article" date="2016" name="Front. Microbiol.">
        <title>Single-Cell (Meta-)Genomics of a Dimorphic Candidatus Thiomargarita nelsonii Reveals Genomic Plasticity.</title>
        <authorList>
            <person name="Flood B.E."/>
            <person name="Fliss P."/>
            <person name="Jones D.S."/>
            <person name="Dick G.J."/>
            <person name="Jain S."/>
            <person name="Kaster A.K."/>
            <person name="Winkel M."/>
            <person name="Mussmann M."/>
            <person name="Bailey J."/>
        </authorList>
    </citation>
    <scope>NUCLEOTIDE SEQUENCE [LARGE SCALE GENOMIC DNA]</scope>
    <source>
        <strain evidence="3">Hydrate Ridge</strain>
    </source>
</reference>
<comment type="caution">
    <text evidence="3">The sequence shown here is derived from an EMBL/GenBank/DDBJ whole genome shotgun (WGS) entry which is preliminary data.</text>
</comment>
<gene>
    <name evidence="3" type="ORF">PN36_32065</name>
</gene>
<dbReference type="Proteomes" id="UP000030428">
    <property type="component" value="Unassembled WGS sequence"/>
</dbReference>
<dbReference type="AlphaFoldDB" id="A0A4E0QJV9"/>
<keyword evidence="2" id="KW-0732">Signal</keyword>
<accession>A0A4E0QJV9</accession>
<feature type="compositionally biased region" description="Polar residues" evidence="1">
    <location>
        <begin position="88"/>
        <end position="97"/>
    </location>
</feature>
<feature type="compositionally biased region" description="Basic and acidic residues" evidence="1">
    <location>
        <begin position="75"/>
        <end position="87"/>
    </location>
</feature>
<proteinExistence type="predicted"/>
<evidence type="ECO:0000313" key="4">
    <source>
        <dbReference type="Proteomes" id="UP000030428"/>
    </source>
</evidence>